<reference evidence="1" key="1">
    <citation type="submission" date="2020-09" db="EMBL/GenBank/DDBJ databases">
        <title>Genome-Enabled Discovery of Anthraquinone Biosynthesis in Senna tora.</title>
        <authorList>
            <person name="Kang S.-H."/>
            <person name="Pandey R.P."/>
            <person name="Lee C.-M."/>
            <person name="Sim J.-S."/>
            <person name="Jeong J.-T."/>
            <person name="Choi B.-S."/>
            <person name="Jung M."/>
            <person name="Ginzburg D."/>
            <person name="Zhao K."/>
            <person name="Won S.Y."/>
            <person name="Oh T.-J."/>
            <person name="Yu Y."/>
            <person name="Kim N.-H."/>
            <person name="Lee O.R."/>
            <person name="Lee T.-H."/>
            <person name="Bashyal P."/>
            <person name="Kim T.-S."/>
            <person name="Lee W.-H."/>
            <person name="Kawkins C."/>
            <person name="Kim C.-K."/>
            <person name="Kim J.S."/>
            <person name="Ahn B.O."/>
            <person name="Rhee S.Y."/>
            <person name="Sohng J.K."/>
        </authorList>
    </citation>
    <scope>NUCLEOTIDE SEQUENCE</scope>
    <source>
        <tissue evidence="1">Leaf</tissue>
    </source>
</reference>
<name>A0A834W9Z7_9FABA</name>
<sequence>MEAEASPSAPVVVASKLWNVVRVVLFMLKKGITKSKIMVDLHLLVKRVKLAVGKALAGSLMLHHHYAAFTCRSQDSFVSPRDYEFSCSNSPIFPQFHAIIHNNKRKHSNKSYVSNLDAVHKVFLEMLKNPDEKADVAISNSPLPGFGMSPIGRQLRITDSPFPLKEDHDVDLYYIGGFIGSDSLNNYKANICSRIIGMIGEHEIMRVTLIYVGSNG</sequence>
<gene>
    <name evidence="1" type="ORF">G2W53_034849</name>
</gene>
<dbReference type="Proteomes" id="UP000634136">
    <property type="component" value="Unassembled WGS sequence"/>
</dbReference>
<dbReference type="EMBL" id="JAAIUW010000010">
    <property type="protein sequence ID" value="KAF7813873.1"/>
    <property type="molecule type" value="Genomic_DNA"/>
</dbReference>
<organism evidence="1 2">
    <name type="scientific">Senna tora</name>
    <dbReference type="NCBI Taxonomy" id="362788"/>
    <lineage>
        <taxon>Eukaryota</taxon>
        <taxon>Viridiplantae</taxon>
        <taxon>Streptophyta</taxon>
        <taxon>Embryophyta</taxon>
        <taxon>Tracheophyta</taxon>
        <taxon>Spermatophyta</taxon>
        <taxon>Magnoliopsida</taxon>
        <taxon>eudicotyledons</taxon>
        <taxon>Gunneridae</taxon>
        <taxon>Pentapetalae</taxon>
        <taxon>rosids</taxon>
        <taxon>fabids</taxon>
        <taxon>Fabales</taxon>
        <taxon>Fabaceae</taxon>
        <taxon>Caesalpinioideae</taxon>
        <taxon>Cassia clade</taxon>
        <taxon>Senna</taxon>
    </lineage>
</organism>
<dbReference type="PANTHER" id="PTHR33265">
    <property type="entry name" value="AVR9/CF-9 RAPIDLY ELICITED PROTEIN-RELATED"/>
    <property type="match status" value="1"/>
</dbReference>
<evidence type="ECO:0000313" key="2">
    <source>
        <dbReference type="Proteomes" id="UP000634136"/>
    </source>
</evidence>
<keyword evidence="2" id="KW-1185">Reference proteome</keyword>
<dbReference type="OrthoDB" id="696337at2759"/>
<dbReference type="PANTHER" id="PTHR33265:SF26">
    <property type="entry name" value="OS06G0554600 PROTEIN"/>
    <property type="match status" value="1"/>
</dbReference>
<proteinExistence type="predicted"/>
<accession>A0A834W9Z7</accession>
<dbReference type="AlphaFoldDB" id="A0A834W9Z7"/>
<protein>
    <submittedName>
        <fullName evidence="1">Uncharacterized protein</fullName>
    </submittedName>
</protein>
<comment type="caution">
    <text evidence="1">The sequence shown here is derived from an EMBL/GenBank/DDBJ whole genome shotgun (WGS) entry which is preliminary data.</text>
</comment>
<evidence type="ECO:0000313" key="1">
    <source>
        <dbReference type="EMBL" id="KAF7813873.1"/>
    </source>
</evidence>